<accession>A0ABM4VPE1</accession>
<organism evidence="1 2">
    <name type="scientific">Coffea arabica</name>
    <name type="common">Arabian coffee</name>
    <dbReference type="NCBI Taxonomy" id="13443"/>
    <lineage>
        <taxon>Eukaryota</taxon>
        <taxon>Viridiplantae</taxon>
        <taxon>Streptophyta</taxon>
        <taxon>Embryophyta</taxon>
        <taxon>Tracheophyta</taxon>
        <taxon>Spermatophyta</taxon>
        <taxon>Magnoliopsida</taxon>
        <taxon>eudicotyledons</taxon>
        <taxon>Gunneridae</taxon>
        <taxon>Pentapetalae</taxon>
        <taxon>asterids</taxon>
        <taxon>lamiids</taxon>
        <taxon>Gentianales</taxon>
        <taxon>Rubiaceae</taxon>
        <taxon>Ixoroideae</taxon>
        <taxon>Gardenieae complex</taxon>
        <taxon>Bertiereae - Coffeeae clade</taxon>
        <taxon>Coffeeae</taxon>
        <taxon>Coffea</taxon>
    </lineage>
</organism>
<dbReference type="GeneID" id="140014433"/>
<name>A0ABM4VPE1_COFAR</name>
<protein>
    <submittedName>
        <fullName evidence="2">Uncharacterized mitochondrial protein AtMg00310-like</fullName>
    </submittedName>
</protein>
<sequence length="264" mass="30660">MQHRKEVKQSKCLGLPVVIGRSKRQVFDYVREKVISRITNWKEKLLSQAGKEVLLRSVVLALPTYVMSSCKLPTMLCKDICREAANFWWGQSGDEGKIHWIEWRRQTEVKTRGGLGFRDLEESNEALLAMQLRRILTRPNLLLSKILGGKYFKGKTIWETNLKNGDSWCWRSILSAKELLQKRIRNRVGDGKTIDIWKDKWLADSTDGKMSSGHTHNTEFQCVSELIRNGEWDEDTLGRIFDEEDRKSIKKIPISLFESKDGLY</sequence>
<dbReference type="Proteomes" id="UP001652660">
    <property type="component" value="Chromosome 9c"/>
</dbReference>
<dbReference type="PANTHER" id="PTHR33116">
    <property type="entry name" value="REVERSE TRANSCRIPTASE ZINC-BINDING DOMAIN-CONTAINING PROTEIN-RELATED-RELATED"/>
    <property type="match status" value="1"/>
</dbReference>
<dbReference type="PANTHER" id="PTHR33116:SF86">
    <property type="entry name" value="REVERSE TRANSCRIPTASE DOMAIN-CONTAINING PROTEIN"/>
    <property type="match status" value="1"/>
</dbReference>
<evidence type="ECO:0000313" key="1">
    <source>
        <dbReference type="Proteomes" id="UP001652660"/>
    </source>
</evidence>
<reference evidence="2" key="1">
    <citation type="submission" date="2025-08" db="UniProtKB">
        <authorList>
            <consortium name="RefSeq"/>
        </authorList>
    </citation>
    <scope>IDENTIFICATION</scope>
    <source>
        <tissue evidence="2">Leaves</tissue>
    </source>
</reference>
<keyword evidence="1" id="KW-1185">Reference proteome</keyword>
<dbReference type="RefSeq" id="XP_071921401.1">
    <property type="nucleotide sequence ID" value="XM_072065300.1"/>
</dbReference>
<proteinExistence type="predicted"/>
<evidence type="ECO:0000313" key="2">
    <source>
        <dbReference type="RefSeq" id="XP_071921401.1"/>
    </source>
</evidence>
<gene>
    <name evidence="2" type="primary">LOC140014433</name>
</gene>